<sequence length="236" mass="25940">MFASNTTLCLVTALLSLPLHSLAYSQKDRDCNGAICLTSFVWCLDGGCEYGDDVWPLFPETDRTRGYAFIRADVDYNITWKHADSGYPVMVSWSFPAKNSSTDVPAQWSINTTDSRIVFNPLKIMQSFPIPQSPDTTPLEAQSLAARMANVISISQPDRPGEFWGDATQQFSVQNDWFYRAVDTEGELARRAEHGRWAKGVGVGVGVGVPCLLAGTALVSWRLGSLRGGRRAVAKV</sequence>
<dbReference type="EMBL" id="MU839001">
    <property type="protein sequence ID" value="KAK1770148.1"/>
    <property type="molecule type" value="Genomic_DNA"/>
</dbReference>
<keyword evidence="3" id="KW-1185">Reference proteome</keyword>
<dbReference type="GeneID" id="85310402"/>
<comment type="caution">
    <text evidence="2">The sequence shown here is derived from an EMBL/GenBank/DDBJ whole genome shotgun (WGS) entry which is preliminary data.</text>
</comment>
<accession>A0AAJ0C6Z9</accession>
<feature type="chain" id="PRO_5042466273" evidence="1">
    <location>
        <begin position="24"/>
        <end position="236"/>
    </location>
</feature>
<evidence type="ECO:0000313" key="3">
    <source>
        <dbReference type="Proteomes" id="UP001244011"/>
    </source>
</evidence>
<gene>
    <name evidence="2" type="ORF">QBC33DRAFT_530257</name>
</gene>
<dbReference type="RefSeq" id="XP_060286361.1">
    <property type="nucleotide sequence ID" value="XM_060427215.1"/>
</dbReference>
<organism evidence="2 3">
    <name type="scientific">Phialemonium atrogriseum</name>
    <dbReference type="NCBI Taxonomy" id="1093897"/>
    <lineage>
        <taxon>Eukaryota</taxon>
        <taxon>Fungi</taxon>
        <taxon>Dikarya</taxon>
        <taxon>Ascomycota</taxon>
        <taxon>Pezizomycotina</taxon>
        <taxon>Sordariomycetes</taxon>
        <taxon>Sordariomycetidae</taxon>
        <taxon>Cephalothecales</taxon>
        <taxon>Cephalothecaceae</taxon>
        <taxon>Phialemonium</taxon>
    </lineage>
</organism>
<keyword evidence="1" id="KW-0732">Signal</keyword>
<reference evidence="2" key="1">
    <citation type="submission" date="2023-06" db="EMBL/GenBank/DDBJ databases">
        <title>Genome-scale phylogeny and comparative genomics of the fungal order Sordariales.</title>
        <authorList>
            <consortium name="Lawrence Berkeley National Laboratory"/>
            <person name="Hensen N."/>
            <person name="Bonometti L."/>
            <person name="Westerberg I."/>
            <person name="Brannstrom I.O."/>
            <person name="Guillou S."/>
            <person name="Cros-Aarteil S."/>
            <person name="Calhoun S."/>
            <person name="Haridas S."/>
            <person name="Kuo A."/>
            <person name="Mondo S."/>
            <person name="Pangilinan J."/>
            <person name="Riley R."/>
            <person name="Labutti K."/>
            <person name="Andreopoulos B."/>
            <person name="Lipzen A."/>
            <person name="Chen C."/>
            <person name="Yanf M."/>
            <person name="Daum C."/>
            <person name="Ng V."/>
            <person name="Clum A."/>
            <person name="Steindorff A."/>
            <person name="Ohm R."/>
            <person name="Martin F."/>
            <person name="Silar P."/>
            <person name="Natvig D."/>
            <person name="Lalanne C."/>
            <person name="Gautier V."/>
            <person name="Ament-Velasquez S.L."/>
            <person name="Kruys A."/>
            <person name="Hutchinson M.I."/>
            <person name="Powell A.J."/>
            <person name="Barry K."/>
            <person name="Miller A.N."/>
            <person name="Grigoriev I.V."/>
            <person name="Debuchy R."/>
            <person name="Gladieux P."/>
            <person name="Thoren M.H."/>
            <person name="Johannesson H."/>
        </authorList>
    </citation>
    <scope>NUCLEOTIDE SEQUENCE</scope>
    <source>
        <strain evidence="2">8032-3</strain>
    </source>
</reference>
<protein>
    <submittedName>
        <fullName evidence="2">Uncharacterized protein</fullName>
    </submittedName>
</protein>
<evidence type="ECO:0000256" key="1">
    <source>
        <dbReference type="SAM" id="SignalP"/>
    </source>
</evidence>
<proteinExistence type="predicted"/>
<evidence type="ECO:0000313" key="2">
    <source>
        <dbReference type="EMBL" id="KAK1770148.1"/>
    </source>
</evidence>
<dbReference type="AlphaFoldDB" id="A0AAJ0C6Z9"/>
<feature type="signal peptide" evidence="1">
    <location>
        <begin position="1"/>
        <end position="23"/>
    </location>
</feature>
<dbReference type="Proteomes" id="UP001244011">
    <property type="component" value="Unassembled WGS sequence"/>
</dbReference>
<name>A0AAJ0C6Z9_9PEZI</name>